<sequence length="166" mass="17184" precursor="true">MTSPVRPLLASLLCCVIALGHSPAWLHVATCGCTHVDAAVSLATSPGSTRHDHCSHCCGHVENGHVESGPTENAPTENGGVASHDGDQPVAIVSVSSSPAHEHGHGHDSEACAICHSLASSCGVPWQLDVMSVSQAVCHFVLARHQEPFLPRLSASAHPRGPPAIR</sequence>
<dbReference type="RefSeq" id="WP_146598909.1">
    <property type="nucleotide sequence ID" value="NZ_SJPY01000002.1"/>
</dbReference>
<reference evidence="3 4" key="1">
    <citation type="submission" date="2019-02" db="EMBL/GenBank/DDBJ databases">
        <title>Deep-cultivation of Planctomycetes and their phenomic and genomic characterization uncovers novel biology.</title>
        <authorList>
            <person name="Wiegand S."/>
            <person name="Jogler M."/>
            <person name="Boedeker C."/>
            <person name="Pinto D."/>
            <person name="Vollmers J."/>
            <person name="Rivas-Marin E."/>
            <person name="Kohn T."/>
            <person name="Peeters S.H."/>
            <person name="Heuer A."/>
            <person name="Rast P."/>
            <person name="Oberbeckmann S."/>
            <person name="Bunk B."/>
            <person name="Jeske O."/>
            <person name="Meyerdierks A."/>
            <person name="Storesund J.E."/>
            <person name="Kallscheuer N."/>
            <person name="Luecker S."/>
            <person name="Lage O.M."/>
            <person name="Pohl T."/>
            <person name="Merkel B.J."/>
            <person name="Hornburger P."/>
            <person name="Mueller R.-W."/>
            <person name="Bruemmer F."/>
            <person name="Labrenz M."/>
            <person name="Spormann A.M."/>
            <person name="Op Den Camp H."/>
            <person name="Overmann J."/>
            <person name="Amann R."/>
            <person name="Jetten M.S.M."/>
            <person name="Mascher T."/>
            <person name="Medema M.H."/>
            <person name="Devos D.P."/>
            <person name="Kaster A.-K."/>
            <person name="Ovreas L."/>
            <person name="Rohde M."/>
            <person name="Galperin M.Y."/>
            <person name="Jogler C."/>
        </authorList>
    </citation>
    <scope>NUCLEOTIDE SEQUENCE [LARGE SCALE GENOMIC DNA]</scope>
    <source>
        <strain evidence="3 4">Q31b</strain>
    </source>
</reference>
<feature type="signal peptide" evidence="2">
    <location>
        <begin position="1"/>
        <end position="26"/>
    </location>
</feature>
<evidence type="ECO:0000313" key="3">
    <source>
        <dbReference type="EMBL" id="TWU43845.1"/>
    </source>
</evidence>
<accession>A0A5C6E580</accession>
<keyword evidence="4" id="KW-1185">Reference proteome</keyword>
<organism evidence="3 4">
    <name type="scientific">Novipirellula aureliae</name>
    <dbReference type="NCBI Taxonomy" id="2527966"/>
    <lineage>
        <taxon>Bacteria</taxon>
        <taxon>Pseudomonadati</taxon>
        <taxon>Planctomycetota</taxon>
        <taxon>Planctomycetia</taxon>
        <taxon>Pirellulales</taxon>
        <taxon>Pirellulaceae</taxon>
        <taxon>Novipirellula</taxon>
    </lineage>
</organism>
<protein>
    <submittedName>
        <fullName evidence="3">Uncharacterized protein</fullName>
    </submittedName>
</protein>
<name>A0A5C6E580_9BACT</name>
<keyword evidence="2" id="KW-0732">Signal</keyword>
<dbReference type="OrthoDB" id="279549at2"/>
<evidence type="ECO:0000256" key="2">
    <source>
        <dbReference type="SAM" id="SignalP"/>
    </source>
</evidence>
<dbReference type="AlphaFoldDB" id="A0A5C6E580"/>
<evidence type="ECO:0000256" key="1">
    <source>
        <dbReference type="SAM" id="MobiDB-lite"/>
    </source>
</evidence>
<feature type="region of interest" description="Disordered" evidence="1">
    <location>
        <begin position="66"/>
        <end position="87"/>
    </location>
</feature>
<dbReference type="EMBL" id="SJPY01000002">
    <property type="protein sequence ID" value="TWU43845.1"/>
    <property type="molecule type" value="Genomic_DNA"/>
</dbReference>
<feature type="chain" id="PRO_5022806305" evidence="2">
    <location>
        <begin position="27"/>
        <end position="166"/>
    </location>
</feature>
<comment type="caution">
    <text evidence="3">The sequence shown here is derived from an EMBL/GenBank/DDBJ whole genome shotgun (WGS) entry which is preliminary data.</text>
</comment>
<dbReference type="PROSITE" id="PS51257">
    <property type="entry name" value="PROKAR_LIPOPROTEIN"/>
    <property type="match status" value="1"/>
</dbReference>
<proteinExistence type="predicted"/>
<evidence type="ECO:0000313" key="4">
    <source>
        <dbReference type="Proteomes" id="UP000315471"/>
    </source>
</evidence>
<gene>
    <name evidence="3" type="ORF">Q31b_13770</name>
</gene>
<dbReference type="Proteomes" id="UP000315471">
    <property type="component" value="Unassembled WGS sequence"/>
</dbReference>